<sequence>MRDLPAQLQPGHQTTPLPIATAVEAWNLMGGIDWSALPIVIDLLGVSDPEALITQLVAIRDHQNAQGND</sequence>
<name>A0A6A7RPV9_9PROT</name>
<protein>
    <submittedName>
        <fullName evidence="1">Uncharacterized protein</fullName>
    </submittedName>
</protein>
<dbReference type="Proteomes" id="UP000342300">
    <property type="component" value="Unassembled WGS sequence"/>
</dbReference>
<organism evidence="1 2">
    <name type="scientific">Candidatus Accumulibacter phosphatis</name>
    <dbReference type="NCBI Taxonomy" id="327160"/>
    <lineage>
        <taxon>Bacteria</taxon>
        <taxon>Pseudomonadati</taxon>
        <taxon>Pseudomonadota</taxon>
        <taxon>Betaproteobacteria</taxon>
        <taxon>Candidatus Accumulibacter</taxon>
    </lineage>
</organism>
<gene>
    <name evidence="1" type="ORF">CRU78_03210</name>
</gene>
<evidence type="ECO:0000313" key="1">
    <source>
        <dbReference type="EMBL" id="MQM29594.1"/>
    </source>
</evidence>
<dbReference type="EMBL" id="PDHS01000068">
    <property type="protein sequence ID" value="MQM29594.1"/>
    <property type="molecule type" value="Genomic_DNA"/>
</dbReference>
<reference evidence="1 2" key="1">
    <citation type="submission" date="2017-09" db="EMBL/GenBank/DDBJ databases">
        <title>Metagenomic Analysis Reveals Denitrifying Candidatus Accumulibacter and Flanking Population as a Source of N2O.</title>
        <authorList>
            <person name="Gao H."/>
            <person name="Mao Y."/>
            <person name="Zhao X."/>
            <person name="Liu W.-T."/>
            <person name="Zhang T."/>
            <person name="Wells G."/>
        </authorList>
    </citation>
    <scope>NUCLEOTIDE SEQUENCE [LARGE SCALE GENOMIC DNA]</scope>
    <source>
        <strain evidence="1">CANDO_2_IC</strain>
    </source>
</reference>
<evidence type="ECO:0000313" key="2">
    <source>
        <dbReference type="Proteomes" id="UP000342300"/>
    </source>
</evidence>
<proteinExistence type="predicted"/>
<dbReference type="AlphaFoldDB" id="A0A6A7RPV9"/>
<accession>A0A6A7RPV9</accession>
<comment type="caution">
    <text evidence="1">The sequence shown here is derived from an EMBL/GenBank/DDBJ whole genome shotgun (WGS) entry which is preliminary data.</text>
</comment>